<feature type="region of interest" description="Disordered" evidence="10">
    <location>
        <begin position="424"/>
        <end position="446"/>
    </location>
</feature>
<comment type="caution">
    <text evidence="13">The sequence shown here is derived from an EMBL/GenBank/DDBJ whole genome shotgun (WGS) entry which is preliminary data.</text>
</comment>
<feature type="region of interest" description="Disordered" evidence="10">
    <location>
        <begin position="586"/>
        <end position="609"/>
    </location>
</feature>
<dbReference type="Proteomes" id="UP001364617">
    <property type="component" value="Unassembled WGS sequence"/>
</dbReference>
<keyword evidence="6" id="KW-0343">GTPase activation</keyword>
<evidence type="ECO:0000313" key="13">
    <source>
        <dbReference type="EMBL" id="KAK7169567.1"/>
    </source>
</evidence>
<comment type="subcellular location">
    <subcellularLocation>
        <location evidence="3">Cytoplasm</location>
    </subcellularLocation>
    <subcellularLocation>
        <location evidence="2">Endoplasmic reticulum</location>
    </subcellularLocation>
    <subcellularLocation>
        <location evidence="1">Golgi apparatus</location>
        <location evidence="1">cis-Golgi network</location>
    </subcellularLocation>
</comment>
<evidence type="ECO:0000259" key="12">
    <source>
        <dbReference type="Pfam" id="PF19533"/>
    </source>
</evidence>
<dbReference type="GO" id="GO:0005783">
    <property type="term" value="C:endoplasmic reticulum"/>
    <property type="evidence" value="ECO:0007669"/>
    <property type="project" value="UniProtKB-SubCell"/>
</dbReference>
<gene>
    <name evidence="13" type="ORF">R3I93_005522</name>
</gene>
<dbReference type="GO" id="GO:0005794">
    <property type="term" value="C:Golgi apparatus"/>
    <property type="evidence" value="ECO:0007669"/>
    <property type="project" value="UniProtKB-SubCell"/>
</dbReference>
<comment type="similarity">
    <text evidence="4">Belongs to the Rab3-GAP catalytic subunit family.</text>
</comment>
<keyword evidence="9" id="KW-0333">Golgi apparatus</keyword>
<sequence length="970" mass="108732">MAADSDPESEVFEITDFTTASEWERFISRVEEVLNDWKLIGCRVGKPPEKGEYTSGSWEETSLEINFADFKFSITHHCLKQESAESEGVDEPEEDAYPLAMQDLLCMNNDFPPRAHCLVRWFGMREFVVISPGANCEAIVSESKCNLLLSSVSIALANTGCHVPLFVQIQQKWRRMFAGECQGPGVRSDFEIVHLRKVPGQYNHLSGLLDIFKNKIGCPLMPLPPINIAIRFTYVLQDWQQCSWPQQPPDFDALLTGEVGGVEFGKLPFGACEDPISELHLATTWPNLTEGIVVDNDVYSDLDPLQAPHWSVRVRKAENPQCLLGEFLMEFFKLCSRKETSEEILGRNSVEEEGKENSDITQALSKLTEPAAVPIHKLSVSNMVHSARKRIRRHKRVEESPLNNDVLNSILLYLFPDAALDKTDSSDVKSTQPSPGGKTEPDKDSEDYHLYNQLKSASCDSLTYRLALCMCMVNFHHGGVRAVAHLWQEFVLEMRYRWENNCLIYGLASGPPDLRCCLLHQKLQMLNCCIERKRARDDGRKNAASDGSRDKSRLAPESAGPAEVSPGKSWESWSDSEEEFFECLSDTDEMKEVDTENEKKTANKSKAEGRLQPHGKITLLNSQEPLYIPVTQEPAPMTEDLLEEQSEVLAKLGTSAEGAHLRARMQSACLLSDMESFKAANPGCSLEDFVRWYSPRDYVEEEVSDETGQTVIRGDLSARMKIPGNMWVEAWETAKATPARRQKRLFDDTKEAEKVLHYLSVQKASDLTRHLLPCVLHAALLKIKEEESTEDIPSVRKALQHLTSHASKLLRHPSPDFKKLEDVINQMSAVEAVVAIARSLKAKFGITKGEREEDGDELERFVSCLLEEPEVCVVGAGRGPAGSIIHKLFVSSQRAALLAPMEEETGRLGGADDRKAVPDFPPPAGREILLRTCVPRPAPFSKALPQRLFCVLMRDEFRLAGAFSSDTSFF</sequence>
<evidence type="ECO:0000256" key="4">
    <source>
        <dbReference type="ARBA" id="ARBA00008856"/>
    </source>
</evidence>
<evidence type="ECO:0000256" key="3">
    <source>
        <dbReference type="ARBA" id="ARBA00004496"/>
    </source>
</evidence>
<accession>A0AAN9HDE8</accession>
<evidence type="ECO:0000259" key="11">
    <source>
        <dbReference type="Pfam" id="PF13890"/>
    </source>
</evidence>
<name>A0AAN9HDE8_9TELE</name>
<reference evidence="13 14" key="1">
    <citation type="submission" date="2024-02" db="EMBL/GenBank/DDBJ databases">
        <title>Chromosome-level genome assembly of the Eurasian Minnow (Phoxinus phoxinus).</title>
        <authorList>
            <person name="Oriowo T.O."/>
            <person name="Martin S."/>
            <person name="Stange M."/>
            <person name="Chrysostomakis Y."/>
            <person name="Brown T."/>
            <person name="Winkler S."/>
            <person name="Kukowka S."/>
            <person name="Myers E.W."/>
            <person name="Bohne A."/>
        </authorList>
    </citation>
    <scope>NUCLEOTIDE SEQUENCE [LARGE SCALE GENOMIC DNA]</scope>
    <source>
        <strain evidence="13">ZFMK-TIS-60720</strain>
        <tissue evidence="13">Whole Organism</tissue>
    </source>
</reference>
<dbReference type="Pfam" id="PF13890">
    <property type="entry name" value="Rab3-GTPase_cat"/>
    <property type="match status" value="1"/>
</dbReference>
<organism evidence="13 14">
    <name type="scientific">Phoxinus phoxinus</name>
    <name type="common">Eurasian minnow</name>
    <dbReference type="NCBI Taxonomy" id="58324"/>
    <lineage>
        <taxon>Eukaryota</taxon>
        <taxon>Metazoa</taxon>
        <taxon>Chordata</taxon>
        <taxon>Craniata</taxon>
        <taxon>Vertebrata</taxon>
        <taxon>Euteleostomi</taxon>
        <taxon>Actinopterygii</taxon>
        <taxon>Neopterygii</taxon>
        <taxon>Teleostei</taxon>
        <taxon>Ostariophysi</taxon>
        <taxon>Cypriniformes</taxon>
        <taxon>Leuciscidae</taxon>
        <taxon>Phoxininae</taxon>
        <taxon>Phoxinus</taxon>
    </lineage>
</organism>
<evidence type="ECO:0000256" key="10">
    <source>
        <dbReference type="SAM" id="MobiDB-lite"/>
    </source>
</evidence>
<feature type="domain" description="Rab3GAP catalytic subunit conserved" evidence="11">
    <location>
        <begin position="604"/>
        <end position="759"/>
    </location>
</feature>
<keyword evidence="8" id="KW-0256">Endoplasmic reticulum</keyword>
<evidence type="ECO:0000256" key="8">
    <source>
        <dbReference type="ARBA" id="ARBA00022824"/>
    </source>
</evidence>
<evidence type="ECO:0000256" key="2">
    <source>
        <dbReference type="ARBA" id="ARBA00004240"/>
    </source>
</evidence>
<proteinExistence type="inferred from homology"/>
<dbReference type="EMBL" id="JAYKXH010000005">
    <property type="protein sequence ID" value="KAK7169567.1"/>
    <property type="molecule type" value="Genomic_DNA"/>
</dbReference>
<dbReference type="PANTHER" id="PTHR21422">
    <property type="entry name" value="RAB3 GTPASE-ACTIVATING PROTEIN CATALYTIC SUBUNIT"/>
    <property type="match status" value="1"/>
</dbReference>
<dbReference type="GO" id="GO:0005096">
    <property type="term" value="F:GTPase activator activity"/>
    <property type="evidence" value="ECO:0007669"/>
    <property type="project" value="UniProtKB-KW"/>
</dbReference>
<dbReference type="AlphaFoldDB" id="A0AAN9HDE8"/>
<dbReference type="InterPro" id="IPR026147">
    <property type="entry name" value="Rab3GAP1_conserved"/>
</dbReference>
<dbReference type="InterPro" id="IPR045698">
    <property type="entry name" value="Rab3GAP1_C"/>
</dbReference>
<protein>
    <recommendedName>
        <fullName evidence="5">Rab3 GTPase-activating protein catalytic subunit</fullName>
    </recommendedName>
</protein>
<evidence type="ECO:0000256" key="5">
    <source>
        <dbReference type="ARBA" id="ARBA00015817"/>
    </source>
</evidence>
<feature type="region of interest" description="Disordered" evidence="10">
    <location>
        <begin position="539"/>
        <end position="573"/>
    </location>
</feature>
<evidence type="ECO:0000313" key="14">
    <source>
        <dbReference type="Proteomes" id="UP001364617"/>
    </source>
</evidence>
<keyword evidence="7" id="KW-0963">Cytoplasm</keyword>
<evidence type="ECO:0000256" key="1">
    <source>
        <dbReference type="ARBA" id="ARBA00004222"/>
    </source>
</evidence>
<keyword evidence="14" id="KW-1185">Reference proteome</keyword>
<dbReference type="Pfam" id="PF19533">
    <property type="entry name" value="Rab3-GAP_cat_C"/>
    <property type="match status" value="1"/>
</dbReference>
<dbReference type="PANTHER" id="PTHR21422:SF9">
    <property type="entry name" value="RAB3 GTPASE-ACTIVATING PROTEIN CATALYTIC SUBUNIT"/>
    <property type="match status" value="1"/>
</dbReference>
<feature type="domain" description="Rab3GAP catalytic subunit C-terminal" evidence="12">
    <location>
        <begin position="771"/>
        <end position="970"/>
    </location>
</feature>
<dbReference type="InterPro" id="IPR045700">
    <property type="entry name" value="Rab3GAP1"/>
</dbReference>
<evidence type="ECO:0000256" key="9">
    <source>
        <dbReference type="ARBA" id="ARBA00023034"/>
    </source>
</evidence>
<feature type="compositionally biased region" description="Basic and acidic residues" evidence="10">
    <location>
        <begin position="588"/>
        <end position="609"/>
    </location>
</feature>
<feature type="compositionally biased region" description="Basic and acidic residues" evidence="10">
    <location>
        <begin position="539"/>
        <end position="554"/>
    </location>
</feature>
<evidence type="ECO:0000256" key="6">
    <source>
        <dbReference type="ARBA" id="ARBA00022468"/>
    </source>
</evidence>
<evidence type="ECO:0000256" key="7">
    <source>
        <dbReference type="ARBA" id="ARBA00022490"/>
    </source>
</evidence>